<keyword evidence="1" id="KW-1133">Transmembrane helix</keyword>
<keyword evidence="1" id="KW-0472">Membrane</keyword>
<dbReference type="Proteomes" id="UP000533598">
    <property type="component" value="Unassembled WGS sequence"/>
</dbReference>
<evidence type="ECO:0000313" key="3">
    <source>
        <dbReference type="Proteomes" id="UP000533598"/>
    </source>
</evidence>
<dbReference type="RefSeq" id="WP_185000920.1">
    <property type="nucleotide sequence ID" value="NZ_BAAAUI010000018.1"/>
</dbReference>
<feature type="transmembrane region" description="Helical" evidence="1">
    <location>
        <begin position="236"/>
        <end position="254"/>
    </location>
</feature>
<evidence type="ECO:0000256" key="1">
    <source>
        <dbReference type="SAM" id="Phobius"/>
    </source>
</evidence>
<dbReference type="EMBL" id="JACHMH010000001">
    <property type="protein sequence ID" value="MBB4674850.1"/>
    <property type="molecule type" value="Genomic_DNA"/>
</dbReference>
<keyword evidence="1" id="KW-0812">Transmembrane</keyword>
<sequence length="366" mass="39600">MQPIPPAVVAHPVTDRPAIEDPRAAAVQTYLRNLLITPVLVIVLAGAVWLLFTVVDLRTEALQVVLGLLLLLVVLLLGMLIRYGPVMRGSRDLMRAERWRPVPVTVLGVTARHFLVEADGACLRFPEVRGRVAHRVAQRTGRLWLVGPSSAGAVVAMLDGFGVPLSGRRVERPAGLTPPAAESFGSAGVAGDDPLVAAWAEMSSRAVRYRVWPHLGAFAFVALLFLGAWLTQGAETIFGVVCLVAVVAFFPIQLRRHNAAKRRYQPWTRLPELLRAGPWQPVGISLAPWQPGRDGHANAHGVIRLVNGTDLNIQLRDANLDLVGNIQQVQGLWIAGDPVPGKLFAVGYPGFPILGLATFEPGMRPV</sequence>
<organism evidence="2 3">
    <name type="scientific">Crossiella cryophila</name>
    <dbReference type="NCBI Taxonomy" id="43355"/>
    <lineage>
        <taxon>Bacteria</taxon>
        <taxon>Bacillati</taxon>
        <taxon>Actinomycetota</taxon>
        <taxon>Actinomycetes</taxon>
        <taxon>Pseudonocardiales</taxon>
        <taxon>Pseudonocardiaceae</taxon>
        <taxon>Crossiella</taxon>
    </lineage>
</organism>
<proteinExistence type="predicted"/>
<dbReference type="AlphaFoldDB" id="A0A7W7C5F3"/>
<evidence type="ECO:0000313" key="2">
    <source>
        <dbReference type="EMBL" id="MBB4674850.1"/>
    </source>
</evidence>
<feature type="transmembrane region" description="Helical" evidence="1">
    <location>
        <begin position="211"/>
        <end position="230"/>
    </location>
</feature>
<feature type="transmembrane region" description="Helical" evidence="1">
    <location>
        <begin position="61"/>
        <end position="81"/>
    </location>
</feature>
<comment type="caution">
    <text evidence="2">The sequence shown here is derived from an EMBL/GenBank/DDBJ whole genome shotgun (WGS) entry which is preliminary data.</text>
</comment>
<gene>
    <name evidence="2" type="ORF">HNR67_000968</name>
</gene>
<protein>
    <submittedName>
        <fullName evidence="2">Uncharacterized protein</fullName>
    </submittedName>
</protein>
<keyword evidence="3" id="KW-1185">Reference proteome</keyword>
<reference evidence="2 3" key="1">
    <citation type="submission" date="2020-08" db="EMBL/GenBank/DDBJ databases">
        <title>Sequencing the genomes of 1000 actinobacteria strains.</title>
        <authorList>
            <person name="Klenk H.-P."/>
        </authorList>
    </citation>
    <scope>NUCLEOTIDE SEQUENCE [LARGE SCALE GENOMIC DNA]</scope>
    <source>
        <strain evidence="2 3">DSM 44230</strain>
    </source>
</reference>
<name>A0A7W7C5F3_9PSEU</name>
<accession>A0A7W7C5F3</accession>
<feature type="transmembrane region" description="Helical" evidence="1">
    <location>
        <begin position="33"/>
        <end position="55"/>
    </location>
</feature>